<protein>
    <submittedName>
        <fullName evidence="15">Uncharacterized protein LOC109469681</fullName>
    </submittedName>
</protein>
<dbReference type="Proteomes" id="UP000515135">
    <property type="component" value="Unplaced"/>
</dbReference>
<dbReference type="InterPro" id="IPR038178">
    <property type="entry name" value="Kringle_sf"/>
</dbReference>
<dbReference type="Gene3D" id="2.60.120.260">
    <property type="entry name" value="Galactose-binding domain-like"/>
    <property type="match status" value="1"/>
</dbReference>
<dbReference type="Pfam" id="PF22633">
    <property type="entry name" value="F5_F8_type_C_2"/>
    <property type="match status" value="1"/>
</dbReference>
<feature type="disulfide bond" evidence="10">
    <location>
        <begin position="359"/>
        <end position="436"/>
    </location>
</feature>
<dbReference type="GO" id="GO:0046872">
    <property type="term" value="F:metal ion binding"/>
    <property type="evidence" value="ECO:0007669"/>
    <property type="project" value="UniProtKB-KW"/>
</dbReference>
<dbReference type="PRINTS" id="PR00680">
    <property type="entry name" value="PTREFOIL"/>
</dbReference>
<accession>A0A6P4YQ26</accession>
<keyword evidence="9 10" id="KW-1015">Disulfide bond</keyword>
<evidence type="ECO:0000256" key="8">
    <source>
        <dbReference type="ARBA" id="ARBA00022837"/>
    </source>
</evidence>
<evidence type="ECO:0000256" key="3">
    <source>
        <dbReference type="ARBA" id="ARBA00011233"/>
    </source>
</evidence>
<dbReference type="SUPFAM" id="SSF57492">
    <property type="entry name" value="Trefoil"/>
    <property type="match status" value="1"/>
</dbReference>
<dbReference type="Gene3D" id="3.30.60.10">
    <property type="entry name" value="Endochitinase-like"/>
    <property type="match status" value="1"/>
</dbReference>
<evidence type="ECO:0000256" key="11">
    <source>
        <dbReference type="PROSITE-ProRule" id="PRU00779"/>
    </source>
</evidence>
<feature type="disulfide bond" evidence="10">
    <location>
        <begin position="408"/>
        <end position="431"/>
    </location>
</feature>
<dbReference type="FunFam" id="2.40.20.10:FF:000020">
    <property type="entry name" value="Uncharacterized protein"/>
    <property type="match status" value="1"/>
</dbReference>
<feature type="disulfide bond" evidence="11">
    <location>
        <begin position="19"/>
        <end position="36"/>
    </location>
</feature>
<dbReference type="InterPro" id="IPR000001">
    <property type="entry name" value="Kringle"/>
</dbReference>
<dbReference type="FunFam" id="4.10.110.10:FF:000006">
    <property type="entry name" value="Trefoil factor 1"/>
    <property type="match status" value="1"/>
</dbReference>
<dbReference type="GO" id="GO:0010185">
    <property type="term" value="P:regulation of cellular defense response"/>
    <property type="evidence" value="ECO:0007669"/>
    <property type="project" value="UniProtKB-ARBA"/>
</dbReference>
<dbReference type="OrthoDB" id="547680at2759"/>
<evidence type="ECO:0000256" key="9">
    <source>
        <dbReference type="ARBA" id="ARBA00023157"/>
    </source>
</evidence>
<keyword evidence="8" id="KW-0106">Calcium</keyword>
<evidence type="ECO:0000256" key="4">
    <source>
        <dbReference type="ARBA" id="ARBA00022572"/>
    </source>
</evidence>
<dbReference type="SMART" id="SM00607">
    <property type="entry name" value="FTP"/>
    <property type="match status" value="1"/>
</dbReference>
<evidence type="ECO:0000259" key="13">
    <source>
        <dbReference type="PROSITE" id="PS51448"/>
    </source>
</evidence>
<dbReference type="GO" id="GO:0042806">
    <property type="term" value="F:fucose binding"/>
    <property type="evidence" value="ECO:0007669"/>
    <property type="project" value="UniProtKB-ARBA"/>
</dbReference>
<dbReference type="InterPro" id="IPR044913">
    <property type="entry name" value="P_trefoil_dom_sf"/>
</dbReference>
<dbReference type="Gene3D" id="4.10.110.10">
    <property type="entry name" value="Spasmolytic Protein, domain 1"/>
    <property type="match status" value="1"/>
</dbReference>
<comment type="caution">
    <text evidence="11">Lacks conserved residue(s) required for the propagation of feature annotation.</text>
</comment>
<gene>
    <name evidence="15" type="primary">LOC109469681</name>
</gene>
<feature type="domain" description="Kringle" evidence="12">
    <location>
        <begin position="358"/>
        <end position="436"/>
    </location>
</feature>
<sequence>MDPSQRENCGWSGITPHECHQKGCCYDSSIRLIPWCYNKVKWRNDWRCGPGYPAENGHPAECDPDGGGPCCSTANWCGNTPDHCDCQGCVDYRDINGTGINVAQGKRAYQTSIMEIWHGDASRAVDRNTDANYHAGSCTHTVDGQGETDPSWWVDLRQSYMVSRVVIFNRMDCCSERLNPFNIHIGDSDQVSENPKCGGDHRIDVSRPSISVSCHGMKGRYVGVRLPGPARILTLCEVQVFSDPLRWRHDLRCGQDYPAGNGHPAECDPDGGVPCCSTGNWCGNTPDHCDCQGCVDYRDINGTVSPSGQLPDHVQTSATETTQKDDEQMLHPTDEVQYLTTPLEYPPPKTTIRSSEESCLRGNGASYRGTVSVTKTGRTCQRWDSQTPHEHERTPAWYPSSGLEGNYCRNPDGEETVWCYTTDPDKRWELCDVPMCASATPEVSGSTEERISCIGSTGYCPGSHVTGARCVDGFCECSSPNYQRYTCLPVVGSCAITRGSPVARAEAFLAADPIETFSCVADDNNEYEVHVLAVYEAVGPTRGFLQDPTEAAEMEVTVSAGQLSKPLVLVFSSYEAVNWVLHLPDDIEVYRVILMAYHEDQSDVTVQGGAVDDVQRLSGRTGAVPACAYGKDDGGCKTVDLLEYIRAEFGPVSSLTGTYKAGMWVLEVGASPE</sequence>
<evidence type="ECO:0000313" key="15">
    <source>
        <dbReference type="RefSeq" id="XP_019623794.1"/>
    </source>
</evidence>
<dbReference type="FunFam" id="2.60.120.260:FF:000105">
    <property type="entry name" value="Sushi, von Willebrand factor type A, EGF and pentraxin domain-containing protein 1"/>
    <property type="match status" value="1"/>
</dbReference>
<dbReference type="InterPro" id="IPR001002">
    <property type="entry name" value="Chitin-bd_1"/>
</dbReference>
<name>A0A6P4YQ26_BRABE</name>
<dbReference type="InterPro" id="IPR008979">
    <property type="entry name" value="Galactose-bd-like_sf"/>
</dbReference>
<keyword evidence="7" id="KW-0430">Lectin</keyword>
<evidence type="ECO:0000256" key="2">
    <source>
        <dbReference type="ARBA" id="ARBA00010147"/>
    </source>
</evidence>
<dbReference type="GO" id="GO:0008061">
    <property type="term" value="F:chitin binding"/>
    <property type="evidence" value="ECO:0007669"/>
    <property type="project" value="UniProtKB-KW"/>
</dbReference>
<evidence type="ECO:0000256" key="1">
    <source>
        <dbReference type="ARBA" id="ARBA00002219"/>
    </source>
</evidence>
<dbReference type="GO" id="GO:0001868">
    <property type="term" value="P:regulation of complement activation, lectin pathway"/>
    <property type="evidence" value="ECO:0007669"/>
    <property type="project" value="UniProtKB-ARBA"/>
</dbReference>
<dbReference type="SMART" id="SM00130">
    <property type="entry name" value="KR"/>
    <property type="match status" value="1"/>
</dbReference>
<keyword evidence="5" id="KW-0147">Chitin-binding</keyword>
<dbReference type="SUPFAM" id="SSF49785">
    <property type="entry name" value="Galactose-binding domain-like"/>
    <property type="match status" value="1"/>
</dbReference>
<dbReference type="CDD" id="cd00111">
    <property type="entry name" value="Trefoil"/>
    <property type="match status" value="1"/>
</dbReference>
<dbReference type="KEGG" id="bbel:109469681"/>
<dbReference type="InterPro" id="IPR006585">
    <property type="entry name" value="FTP1"/>
</dbReference>
<keyword evidence="6" id="KW-0479">Metal-binding</keyword>
<dbReference type="InterPro" id="IPR051941">
    <property type="entry name" value="BG_Antigen-Binding_Lectin"/>
</dbReference>
<comment type="function">
    <text evidence="1">Acts as a defensive agent. Recognizes blood group fucosylated oligosaccharides including A, B, H and Lewis B-type antigens. Does not recognize Lewis A antigen and has low affinity for monovalent haptens.</text>
</comment>
<dbReference type="InterPro" id="IPR013806">
    <property type="entry name" value="Kringle-like"/>
</dbReference>
<dbReference type="SMART" id="SM00270">
    <property type="entry name" value="ChtBD1"/>
    <property type="match status" value="2"/>
</dbReference>
<feature type="disulfide bond" evidence="11">
    <location>
        <begin position="9"/>
        <end position="24"/>
    </location>
</feature>
<evidence type="ECO:0000256" key="10">
    <source>
        <dbReference type="PROSITE-ProRule" id="PRU00121"/>
    </source>
</evidence>
<feature type="disulfide bond" evidence="10">
    <location>
        <begin position="380"/>
        <end position="419"/>
    </location>
</feature>
<dbReference type="InterPro" id="IPR017994">
    <property type="entry name" value="P_trefoil_chordata"/>
</dbReference>
<evidence type="ECO:0000259" key="12">
    <source>
        <dbReference type="PROSITE" id="PS50070"/>
    </source>
</evidence>
<dbReference type="InterPro" id="IPR000519">
    <property type="entry name" value="P_trefoil_dom"/>
</dbReference>
<dbReference type="PROSITE" id="PS00021">
    <property type="entry name" value="KRINGLE_1"/>
    <property type="match status" value="1"/>
</dbReference>
<dbReference type="SUPFAM" id="SSF57440">
    <property type="entry name" value="Kringle-like"/>
    <property type="match status" value="1"/>
</dbReference>
<dbReference type="Pfam" id="PF00051">
    <property type="entry name" value="Kringle"/>
    <property type="match status" value="1"/>
</dbReference>
<dbReference type="RefSeq" id="XP_019623794.1">
    <property type="nucleotide sequence ID" value="XM_019768235.1"/>
</dbReference>
<organism evidence="14 15">
    <name type="scientific">Branchiostoma belcheri</name>
    <name type="common">Amphioxus</name>
    <dbReference type="NCBI Taxonomy" id="7741"/>
    <lineage>
        <taxon>Eukaryota</taxon>
        <taxon>Metazoa</taxon>
        <taxon>Chordata</taxon>
        <taxon>Cephalochordata</taxon>
        <taxon>Leptocardii</taxon>
        <taxon>Amphioxiformes</taxon>
        <taxon>Branchiostomatidae</taxon>
        <taxon>Branchiostoma</taxon>
    </lineage>
</organism>
<dbReference type="Pfam" id="PF00088">
    <property type="entry name" value="Trefoil"/>
    <property type="match status" value="1"/>
</dbReference>
<dbReference type="AlphaFoldDB" id="A0A6P4YQ26"/>
<dbReference type="InterPro" id="IPR036861">
    <property type="entry name" value="Endochitinase-like_sf"/>
</dbReference>
<dbReference type="InterPro" id="IPR018056">
    <property type="entry name" value="Kringle_CS"/>
</dbReference>
<comment type="subunit">
    <text evidence="3">Homotrimer.</text>
</comment>
<dbReference type="PANTHER" id="PTHR45713">
    <property type="entry name" value="FTP DOMAIN-CONTAINING PROTEIN"/>
    <property type="match status" value="1"/>
</dbReference>
<dbReference type="PROSITE" id="PS50070">
    <property type="entry name" value="KRINGLE_2"/>
    <property type="match status" value="1"/>
</dbReference>
<dbReference type="PANTHER" id="PTHR45713:SF6">
    <property type="entry name" value="F5_8 TYPE C DOMAIN-CONTAINING PROTEIN"/>
    <property type="match status" value="1"/>
</dbReference>
<keyword evidence="4 10" id="KW-0420">Kringle</keyword>
<proteinExistence type="inferred from homology"/>
<dbReference type="SMART" id="SM00018">
    <property type="entry name" value="PD"/>
    <property type="match status" value="1"/>
</dbReference>
<comment type="similarity">
    <text evidence="2">Belongs to the fucolectin family.</text>
</comment>
<evidence type="ECO:0000256" key="5">
    <source>
        <dbReference type="ARBA" id="ARBA00022669"/>
    </source>
</evidence>
<dbReference type="GeneID" id="109469681"/>
<keyword evidence="14" id="KW-1185">Reference proteome</keyword>
<evidence type="ECO:0000313" key="14">
    <source>
        <dbReference type="Proteomes" id="UP000515135"/>
    </source>
</evidence>
<evidence type="ECO:0000256" key="6">
    <source>
        <dbReference type="ARBA" id="ARBA00022723"/>
    </source>
</evidence>
<reference evidence="15" key="1">
    <citation type="submission" date="2025-08" db="UniProtKB">
        <authorList>
            <consortium name="RefSeq"/>
        </authorList>
    </citation>
    <scope>IDENTIFICATION</scope>
    <source>
        <tissue evidence="15">Gonad</tissue>
    </source>
</reference>
<dbReference type="PRINTS" id="PR00018">
    <property type="entry name" value="KRINGLE"/>
</dbReference>
<dbReference type="CDD" id="cd10909">
    <property type="entry name" value="ChtBD1_GH18_2"/>
    <property type="match status" value="2"/>
</dbReference>
<dbReference type="CDD" id="cd00108">
    <property type="entry name" value="KR"/>
    <property type="match status" value="1"/>
</dbReference>
<dbReference type="Gene3D" id="2.40.20.10">
    <property type="entry name" value="Plasminogen Kringle 4"/>
    <property type="match status" value="1"/>
</dbReference>
<dbReference type="PROSITE" id="PS51448">
    <property type="entry name" value="P_TREFOIL_2"/>
    <property type="match status" value="1"/>
</dbReference>
<feature type="domain" description="P-type" evidence="13">
    <location>
        <begin position="1"/>
        <end position="40"/>
    </location>
</feature>
<evidence type="ECO:0000256" key="7">
    <source>
        <dbReference type="ARBA" id="ARBA00022734"/>
    </source>
</evidence>